<gene>
    <name evidence="1" type="ORF">UFOVP328_138</name>
</gene>
<protein>
    <submittedName>
        <fullName evidence="1">Uncharacterized protein</fullName>
    </submittedName>
</protein>
<sequence>MSVHLQRFIDRVQGNESRGIKDFTMSMTDARAMHADLTRLLLELQTMREQASTQPAAEVITVNMDGGSF</sequence>
<evidence type="ECO:0000313" key="1">
    <source>
        <dbReference type="EMBL" id="CAB4137928.1"/>
    </source>
</evidence>
<name>A0A6J5LTZ1_9CAUD</name>
<proteinExistence type="predicted"/>
<accession>A0A6J5LTZ1</accession>
<reference evidence="1" key="1">
    <citation type="submission" date="2020-04" db="EMBL/GenBank/DDBJ databases">
        <authorList>
            <person name="Chiriac C."/>
            <person name="Salcher M."/>
            <person name="Ghai R."/>
            <person name="Kavagutti S V."/>
        </authorList>
    </citation>
    <scope>NUCLEOTIDE SEQUENCE</scope>
</reference>
<organism evidence="1">
    <name type="scientific">uncultured Caudovirales phage</name>
    <dbReference type="NCBI Taxonomy" id="2100421"/>
    <lineage>
        <taxon>Viruses</taxon>
        <taxon>Duplodnaviria</taxon>
        <taxon>Heunggongvirae</taxon>
        <taxon>Uroviricota</taxon>
        <taxon>Caudoviricetes</taxon>
        <taxon>Peduoviridae</taxon>
        <taxon>Maltschvirus</taxon>
        <taxon>Maltschvirus maltsch</taxon>
    </lineage>
</organism>
<dbReference type="EMBL" id="LR796341">
    <property type="protein sequence ID" value="CAB4137928.1"/>
    <property type="molecule type" value="Genomic_DNA"/>
</dbReference>